<dbReference type="Proteomes" id="UP000077603">
    <property type="component" value="Chromosome"/>
</dbReference>
<dbReference type="InterPro" id="IPR012093">
    <property type="entry name" value="Pirin"/>
</dbReference>
<keyword evidence="2" id="KW-0408">Iron</keyword>
<evidence type="ECO:0000313" key="7">
    <source>
        <dbReference type="EMBL" id="ANF53711.1"/>
    </source>
</evidence>
<evidence type="ECO:0008006" key="9">
    <source>
        <dbReference type="Google" id="ProtNLM"/>
    </source>
</evidence>
<dbReference type="OrthoDB" id="9780903at2"/>
<dbReference type="AlphaFoldDB" id="A0A172Y3B6"/>
<feature type="region of interest" description="Disordered" evidence="4">
    <location>
        <begin position="275"/>
        <end position="298"/>
    </location>
</feature>
<feature type="binding site" evidence="2">
    <location>
        <position position="101"/>
    </location>
    <ligand>
        <name>Fe cation</name>
        <dbReference type="ChEBI" id="CHEBI:24875"/>
    </ligand>
</feature>
<gene>
    <name evidence="7" type="ORF">DA69_02430</name>
</gene>
<keyword evidence="2" id="KW-0479">Metal-binding</keyword>
<feature type="compositionally biased region" description="Pro residues" evidence="4">
    <location>
        <begin position="285"/>
        <end position="298"/>
    </location>
</feature>
<name>A0A172Y3B6_9CAUL</name>
<evidence type="ECO:0000256" key="4">
    <source>
        <dbReference type="SAM" id="MobiDB-lite"/>
    </source>
</evidence>
<dbReference type="EMBL" id="CP015614">
    <property type="protein sequence ID" value="ANF53711.1"/>
    <property type="molecule type" value="Genomic_DNA"/>
</dbReference>
<dbReference type="InterPro" id="IPR008778">
    <property type="entry name" value="Pirin_C_dom"/>
</dbReference>
<keyword evidence="8" id="KW-1185">Reference proteome</keyword>
<evidence type="ECO:0000313" key="8">
    <source>
        <dbReference type="Proteomes" id="UP000077603"/>
    </source>
</evidence>
<dbReference type="PANTHER" id="PTHR13903">
    <property type="entry name" value="PIRIN-RELATED"/>
    <property type="match status" value="1"/>
</dbReference>
<dbReference type="InterPro" id="IPR011051">
    <property type="entry name" value="RmlC_Cupin_sf"/>
</dbReference>
<evidence type="ECO:0000256" key="1">
    <source>
        <dbReference type="ARBA" id="ARBA00008416"/>
    </source>
</evidence>
<protein>
    <recommendedName>
        <fullName evidence="9">Pirin family protein</fullName>
    </recommendedName>
</protein>
<feature type="domain" description="Pirin N-terminal" evidence="5">
    <location>
        <begin position="16"/>
        <end position="122"/>
    </location>
</feature>
<evidence type="ECO:0000259" key="5">
    <source>
        <dbReference type="Pfam" id="PF02678"/>
    </source>
</evidence>
<dbReference type="PANTHER" id="PTHR13903:SF8">
    <property type="entry name" value="PIRIN"/>
    <property type="match status" value="1"/>
</dbReference>
<organism evidence="7 8">
    <name type="scientific">Brevundimonas naejangsanensis</name>
    <dbReference type="NCBI Taxonomy" id="588932"/>
    <lineage>
        <taxon>Bacteria</taxon>
        <taxon>Pseudomonadati</taxon>
        <taxon>Pseudomonadota</taxon>
        <taxon>Alphaproteobacteria</taxon>
        <taxon>Caulobacterales</taxon>
        <taxon>Caulobacteraceae</taxon>
        <taxon>Brevundimonas</taxon>
    </lineage>
</organism>
<dbReference type="PIRSF" id="PIRSF006232">
    <property type="entry name" value="Pirin"/>
    <property type="match status" value="1"/>
</dbReference>
<feature type="binding site" evidence="2">
    <location>
        <position position="57"/>
    </location>
    <ligand>
        <name>Fe cation</name>
        <dbReference type="ChEBI" id="CHEBI:24875"/>
    </ligand>
</feature>
<comment type="similarity">
    <text evidence="1 3">Belongs to the pirin family.</text>
</comment>
<dbReference type="KEGG" id="bne:DA69_02430"/>
<dbReference type="CDD" id="cd02247">
    <property type="entry name" value="cupin_pirin_C"/>
    <property type="match status" value="1"/>
</dbReference>
<dbReference type="Pfam" id="PF05726">
    <property type="entry name" value="Pirin_C"/>
    <property type="match status" value="1"/>
</dbReference>
<evidence type="ECO:0000256" key="2">
    <source>
        <dbReference type="PIRSR" id="PIRSR006232-1"/>
    </source>
</evidence>
<evidence type="ECO:0000256" key="3">
    <source>
        <dbReference type="RuleBase" id="RU003457"/>
    </source>
</evidence>
<dbReference type="InterPro" id="IPR003829">
    <property type="entry name" value="Pirin_N_dom"/>
</dbReference>
<feature type="domain" description="Pirin C-terminal" evidence="6">
    <location>
        <begin position="175"/>
        <end position="273"/>
    </location>
</feature>
<proteinExistence type="inferred from homology"/>
<dbReference type="RefSeq" id="WP_025977633.1">
    <property type="nucleotide sequence ID" value="NZ_CP015614.1"/>
</dbReference>
<feature type="binding site" evidence="2">
    <location>
        <position position="103"/>
    </location>
    <ligand>
        <name>Fe cation</name>
        <dbReference type="ChEBI" id="CHEBI:24875"/>
    </ligand>
</feature>
<sequence length="298" mass="32992">MIELVIDQRRKDLGGFEVGRVLPYAKRRMVGPFVFFDHMGPVDMPAGIPKTVDVRPHPHIGISTLTYLFDGEITHRDSLGVQQDIRPAEVNWMTAGSGVTHSERFERARMEGLRLEGIQAWVALPNGQEEIDPSFQHVVPGDLPTWIENGVKGRLVAGETMGMKAGVSTFSPLHYLHLELEPGARFQTPTDHSESAVYVVQGLVEIDDGRPLGHGQMAVLSKGSPSVIHALQPTTVMVLGGEPVGERFIEWNFVSSSQDRIEQAKADWRAGRMKLPDMDDQEFIPLPPDRTPPPPPMS</sequence>
<dbReference type="SUPFAM" id="SSF51182">
    <property type="entry name" value="RmlC-like cupins"/>
    <property type="match status" value="1"/>
</dbReference>
<feature type="binding site" evidence="2">
    <location>
        <position position="59"/>
    </location>
    <ligand>
        <name>Fe cation</name>
        <dbReference type="ChEBI" id="CHEBI:24875"/>
    </ligand>
</feature>
<dbReference type="InterPro" id="IPR014710">
    <property type="entry name" value="RmlC-like_jellyroll"/>
</dbReference>
<dbReference type="GO" id="GO:0046872">
    <property type="term" value="F:metal ion binding"/>
    <property type="evidence" value="ECO:0007669"/>
    <property type="project" value="UniProtKB-KW"/>
</dbReference>
<dbReference type="Gene3D" id="2.60.120.10">
    <property type="entry name" value="Jelly Rolls"/>
    <property type="match status" value="2"/>
</dbReference>
<dbReference type="CDD" id="cd02909">
    <property type="entry name" value="cupin_pirin_N"/>
    <property type="match status" value="1"/>
</dbReference>
<accession>A0A172Y3B6</accession>
<reference evidence="7 8" key="1">
    <citation type="journal article" date="2014" name="Genome Announc.">
        <title>Genome Sequence of a Promising Hydrogen-Producing Facultative Anaerobic Bacterium, Brevundimonas naejangsanensis Strain B1.</title>
        <authorList>
            <person name="Su H."/>
            <person name="Zhang T."/>
            <person name="Bao M."/>
            <person name="Jiang Y."/>
            <person name="Wang Y."/>
            <person name="Tan T."/>
        </authorList>
    </citation>
    <scope>NUCLEOTIDE SEQUENCE [LARGE SCALE GENOMIC DNA]</scope>
    <source>
        <strain evidence="7 8">B1</strain>
    </source>
</reference>
<dbReference type="STRING" id="588932.DA69_02430"/>
<comment type="cofactor">
    <cofactor evidence="2">
        <name>Fe cation</name>
        <dbReference type="ChEBI" id="CHEBI:24875"/>
    </cofactor>
    <text evidence="2">Binds 1 Fe cation per subunit.</text>
</comment>
<dbReference type="eggNOG" id="COG1741">
    <property type="taxonomic scope" value="Bacteria"/>
</dbReference>
<evidence type="ECO:0000259" key="6">
    <source>
        <dbReference type="Pfam" id="PF05726"/>
    </source>
</evidence>
<dbReference type="Pfam" id="PF02678">
    <property type="entry name" value="Pirin"/>
    <property type="match status" value="1"/>
</dbReference>